<comment type="caution">
    <text evidence="1">The sequence shown here is derived from an EMBL/GenBank/DDBJ whole genome shotgun (WGS) entry which is preliminary data.</text>
</comment>
<organism evidence="1 2">
    <name type="scientific">Auriscalpium vulgare</name>
    <dbReference type="NCBI Taxonomy" id="40419"/>
    <lineage>
        <taxon>Eukaryota</taxon>
        <taxon>Fungi</taxon>
        <taxon>Dikarya</taxon>
        <taxon>Basidiomycota</taxon>
        <taxon>Agaricomycotina</taxon>
        <taxon>Agaricomycetes</taxon>
        <taxon>Russulales</taxon>
        <taxon>Auriscalpiaceae</taxon>
        <taxon>Auriscalpium</taxon>
    </lineage>
</organism>
<gene>
    <name evidence="1" type="ORF">FA95DRAFT_515153</name>
</gene>
<evidence type="ECO:0000313" key="1">
    <source>
        <dbReference type="EMBL" id="KAI0042851.1"/>
    </source>
</evidence>
<keyword evidence="2" id="KW-1185">Reference proteome</keyword>
<proteinExistence type="predicted"/>
<reference evidence="1" key="2">
    <citation type="journal article" date="2022" name="New Phytol.">
        <title>Evolutionary transition to the ectomycorrhizal habit in the genomes of a hyperdiverse lineage of mushroom-forming fungi.</title>
        <authorList>
            <person name="Looney B."/>
            <person name="Miyauchi S."/>
            <person name="Morin E."/>
            <person name="Drula E."/>
            <person name="Courty P.E."/>
            <person name="Kohler A."/>
            <person name="Kuo A."/>
            <person name="LaButti K."/>
            <person name="Pangilinan J."/>
            <person name="Lipzen A."/>
            <person name="Riley R."/>
            <person name="Andreopoulos W."/>
            <person name="He G."/>
            <person name="Johnson J."/>
            <person name="Nolan M."/>
            <person name="Tritt A."/>
            <person name="Barry K.W."/>
            <person name="Grigoriev I.V."/>
            <person name="Nagy L.G."/>
            <person name="Hibbett D."/>
            <person name="Henrissat B."/>
            <person name="Matheny P.B."/>
            <person name="Labbe J."/>
            <person name="Martin F.M."/>
        </authorList>
    </citation>
    <scope>NUCLEOTIDE SEQUENCE</scope>
    <source>
        <strain evidence="1">FP105234-sp</strain>
    </source>
</reference>
<evidence type="ECO:0000313" key="2">
    <source>
        <dbReference type="Proteomes" id="UP000814033"/>
    </source>
</evidence>
<accession>A0ACB8RFB2</accession>
<protein>
    <submittedName>
        <fullName evidence="1">Uncharacterized protein</fullName>
    </submittedName>
</protein>
<name>A0ACB8RFB2_9AGAM</name>
<reference evidence="1" key="1">
    <citation type="submission" date="2021-02" db="EMBL/GenBank/DDBJ databases">
        <authorList>
            <consortium name="DOE Joint Genome Institute"/>
            <person name="Ahrendt S."/>
            <person name="Looney B.P."/>
            <person name="Miyauchi S."/>
            <person name="Morin E."/>
            <person name="Drula E."/>
            <person name="Courty P.E."/>
            <person name="Chicoki N."/>
            <person name="Fauchery L."/>
            <person name="Kohler A."/>
            <person name="Kuo A."/>
            <person name="Labutti K."/>
            <person name="Pangilinan J."/>
            <person name="Lipzen A."/>
            <person name="Riley R."/>
            <person name="Andreopoulos W."/>
            <person name="He G."/>
            <person name="Johnson J."/>
            <person name="Barry K.W."/>
            <person name="Grigoriev I.V."/>
            <person name="Nagy L."/>
            <person name="Hibbett D."/>
            <person name="Henrissat B."/>
            <person name="Matheny P.B."/>
            <person name="Labbe J."/>
            <person name="Martin F."/>
        </authorList>
    </citation>
    <scope>NUCLEOTIDE SEQUENCE</scope>
    <source>
        <strain evidence="1">FP105234-sp</strain>
    </source>
</reference>
<sequence length="145" mass="15721">MTGEPHIYSAIASMLYHRTSLGLEGPVLGLSYSSDGRRLHLIFAWLLGKSDGELGPIHVAHDAFDVSKGQGVFDATGLNSCIALLHFLSSAHKRLIQLPKKSSPGRILWRADQVPSPASGGIGSKTKRIENWIFKVSEASARFLV</sequence>
<dbReference type="Proteomes" id="UP000814033">
    <property type="component" value="Unassembled WGS sequence"/>
</dbReference>
<dbReference type="EMBL" id="MU276045">
    <property type="protein sequence ID" value="KAI0042851.1"/>
    <property type="molecule type" value="Genomic_DNA"/>
</dbReference>